<dbReference type="Pfam" id="PF16655">
    <property type="entry name" value="PhoD_N"/>
    <property type="match status" value="1"/>
</dbReference>
<dbReference type="InterPro" id="IPR038607">
    <property type="entry name" value="PhoD-like_sf"/>
</dbReference>
<evidence type="ECO:0000313" key="4">
    <source>
        <dbReference type="EMBL" id="MBW4565746.1"/>
    </source>
</evidence>
<dbReference type="SUPFAM" id="SSF56300">
    <property type="entry name" value="Metallo-dependent phosphatases"/>
    <property type="match status" value="1"/>
</dbReference>
<dbReference type="Pfam" id="PF09423">
    <property type="entry name" value="PhoD"/>
    <property type="match status" value="1"/>
</dbReference>
<evidence type="ECO:0000256" key="1">
    <source>
        <dbReference type="SAM" id="Phobius"/>
    </source>
</evidence>
<keyword evidence="1" id="KW-0812">Transmembrane</keyword>
<dbReference type="CDD" id="cd07389">
    <property type="entry name" value="MPP_PhoD"/>
    <property type="match status" value="1"/>
</dbReference>
<dbReference type="InterPro" id="IPR032093">
    <property type="entry name" value="PhoD_N"/>
</dbReference>
<dbReference type="Gene3D" id="2.60.40.380">
    <property type="entry name" value="Purple acid phosphatase-like, N-terminal"/>
    <property type="match status" value="1"/>
</dbReference>
<dbReference type="InterPro" id="IPR029052">
    <property type="entry name" value="Metallo-depent_PP-like"/>
</dbReference>
<dbReference type="EMBL" id="JAHHHN010000046">
    <property type="protein sequence ID" value="MBW4565746.1"/>
    <property type="molecule type" value="Genomic_DNA"/>
</dbReference>
<keyword evidence="1" id="KW-0472">Membrane</keyword>
<dbReference type="Proteomes" id="UP000715781">
    <property type="component" value="Unassembled WGS sequence"/>
</dbReference>
<dbReference type="Gene3D" id="3.60.21.70">
    <property type="entry name" value="PhoD-like phosphatase"/>
    <property type="match status" value="1"/>
</dbReference>
<dbReference type="AlphaFoldDB" id="A0A951Q741"/>
<accession>A0A951Q741</accession>
<feature type="domain" description="PhoD-like phosphatase metallophosphatase" evidence="2">
    <location>
        <begin position="170"/>
        <end position="503"/>
    </location>
</feature>
<evidence type="ECO:0000259" key="2">
    <source>
        <dbReference type="Pfam" id="PF09423"/>
    </source>
</evidence>
<dbReference type="PANTHER" id="PTHR43606:SF2">
    <property type="entry name" value="ALKALINE PHOSPHATASE FAMILY PROTEIN (AFU_ORTHOLOGUE AFUA_5G03860)"/>
    <property type="match status" value="1"/>
</dbReference>
<feature type="transmembrane region" description="Helical" evidence="1">
    <location>
        <begin position="29"/>
        <end position="46"/>
    </location>
</feature>
<reference evidence="4" key="2">
    <citation type="journal article" date="2022" name="Microbiol. Resour. Announc.">
        <title>Metagenome Sequencing to Explore Phylogenomics of Terrestrial Cyanobacteria.</title>
        <authorList>
            <person name="Ward R.D."/>
            <person name="Stajich J.E."/>
            <person name="Johansen J.R."/>
            <person name="Huntemann M."/>
            <person name="Clum A."/>
            <person name="Foster B."/>
            <person name="Foster B."/>
            <person name="Roux S."/>
            <person name="Palaniappan K."/>
            <person name="Varghese N."/>
            <person name="Mukherjee S."/>
            <person name="Reddy T.B.K."/>
            <person name="Daum C."/>
            <person name="Copeland A."/>
            <person name="Chen I.A."/>
            <person name="Ivanova N.N."/>
            <person name="Kyrpides N.C."/>
            <person name="Shapiro N."/>
            <person name="Eloe-Fadrosh E.A."/>
            <person name="Pietrasiak N."/>
        </authorList>
    </citation>
    <scope>NUCLEOTIDE SEQUENCE</scope>
    <source>
        <strain evidence="4">JT2-VF2</strain>
    </source>
</reference>
<sequence>MHCLSEADRSRSVSQTTYRLLSSRCRRRSFLLGAGFLTGLAMTSQWNPAIAKSRFSGYPFSLGVASGDPLPDGVVLWTRLAPSPLNGGGMPLSNVVVRWEVALDENMKKVVQQGKVLATPELAHSVHVDVRGLEPERWYWYQFRVGNEVSPIGRTRTAGGFHRSIKELNFAFVSCQDWQNGYYTAYRHLADEDLDLVVHLGDYIYEYGPESGGPRQHNSPEIVTLADYRNRHALYKTDPNLQAAHAAFPWIVTWDDHEVDNDYANLIPEDNQSQEAFLVRRANAYQAYYEHMPLRESSLPNRSNMQLYRRFAFGDLAEFNVLDTRQYRTDQPCNDGLKPRCVQAFDANATMTGKEQEQWLFQGLDKSRSRWNVIAQQTMLAEYDFNGRPDIKVFNMDQWDGYVAARNRLLNFLQQRQPSNPVVITGDIHSSWVHDLKVDFNNPASATVGTEFVGTSISSDFPAQFIAPVQAALRDNPHTKFFDGAFRGYVRCNLTPERWQSDYRAVSTIISPNASISTLASFVVQNGQPGAQRA</sequence>
<name>A0A951Q741_9NOST</name>
<dbReference type="InterPro" id="IPR052900">
    <property type="entry name" value="Phospholipid_Metab_Enz"/>
</dbReference>
<evidence type="ECO:0000313" key="5">
    <source>
        <dbReference type="Proteomes" id="UP000715781"/>
    </source>
</evidence>
<gene>
    <name evidence="4" type="ORF">KME32_32620</name>
</gene>
<protein>
    <submittedName>
        <fullName evidence="4">Alkaline phosphatase</fullName>
    </submittedName>
</protein>
<evidence type="ECO:0000259" key="3">
    <source>
        <dbReference type="Pfam" id="PF16655"/>
    </source>
</evidence>
<dbReference type="PANTHER" id="PTHR43606">
    <property type="entry name" value="PHOSPHATASE, PUTATIVE (AFU_ORTHOLOGUE AFUA_6G08710)-RELATED"/>
    <property type="match status" value="1"/>
</dbReference>
<organism evidence="4 5">
    <name type="scientific">Mojavia pulchra JT2-VF2</name>
    <dbReference type="NCBI Taxonomy" id="287848"/>
    <lineage>
        <taxon>Bacteria</taxon>
        <taxon>Bacillati</taxon>
        <taxon>Cyanobacteriota</taxon>
        <taxon>Cyanophyceae</taxon>
        <taxon>Nostocales</taxon>
        <taxon>Nostocaceae</taxon>
    </lineage>
</organism>
<comment type="caution">
    <text evidence="4">The sequence shown here is derived from an EMBL/GenBank/DDBJ whole genome shotgun (WGS) entry which is preliminary data.</text>
</comment>
<keyword evidence="1" id="KW-1133">Transmembrane helix</keyword>
<reference evidence="4" key="1">
    <citation type="submission" date="2021-05" db="EMBL/GenBank/DDBJ databases">
        <authorList>
            <person name="Pietrasiak N."/>
            <person name="Ward R."/>
            <person name="Stajich J.E."/>
            <person name="Kurbessoian T."/>
        </authorList>
    </citation>
    <scope>NUCLEOTIDE SEQUENCE</scope>
    <source>
        <strain evidence="4">JT2-VF2</strain>
    </source>
</reference>
<feature type="domain" description="Phospholipase D N-terminal" evidence="3">
    <location>
        <begin position="62"/>
        <end position="157"/>
    </location>
</feature>
<dbReference type="InterPro" id="IPR018946">
    <property type="entry name" value="PhoD-like_MPP"/>
</dbReference>
<proteinExistence type="predicted"/>